<dbReference type="InterPro" id="IPR001667">
    <property type="entry name" value="DDH_dom"/>
</dbReference>
<evidence type="ECO:0000256" key="5">
    <source>
        <dbReference type="ARBA" id="ARBA00022839"/>
    </source>
</evidence>
<dbReference type="GO" id="GO:0003676">
    <property type="term" value="F:nucleic acid binding"/>
    <property type="evidence" value="ECO:0007669"/>
    <property type="project" value="InterPro"/>
</dbReference>
<dbReference type="Proteomes" id="UP000448867">
    <property type="component" value="Unassembled WGS sequence"/>
</dbReference>
<comment type="similarity">
    <text evidence="1">Belongs to the RecJ family.</text>
</comment>
<dbReference type="PANTHER" id="PTHR30255:SF2">
    <property type="entry name" value="SINGLE-STRANDED-DNA-SPECIFIC EXONUCLEASE RECJ"/>
    <property type="match status" value="1"/>
</dbReference>
<dbReference type="SUPFAM" id="SSF64182">
    <property type="entry name" value="DHH phosphoesterases"/>
    <property type="match status" value="1"/>
</dbReference>
<evidence type="ECO:0000259" key="7">
    <source>
        <dbReference type="Pfam" id="PF02272"/>
    </source>
</evidence>
<dbReference type="Pfam" id="PF10141">
    <property type="entry name" value="ssDNA-exonuc_C"/>
    <property type="match status" value="1"/>
</dbReference>
<evidence type="ECO:0000256" key="4">
    <source>
        <dbReference type="ARBA" id="ARBA00022801"/>
    </source>
</evidence>
<gene>
    <name evidence="10" type="primary">recJ</name>
    <name evidence="10" type="ORF">GJU40_04265</name>
</gene>
<evidence type="ECO:0000256" key="1">
    <source>
        <dbReference type="ARBA" id="ARBA00005915"/>
    </source>
</evidence>
<evidence type="ECO:0000256" key="2">
    <source>
        <dbReference type="ARBA" id="ARBA00019841"/>
    </source>
</evidence>
<evidence type="ECO:0000256" key="3">
    <source>
        <dbReference type="ARBA" id="ARBA00022722"/>
    </source>
</evidence>
<keyword evidence="5 10" id="KW-0269">Exonuclease</keyword>
<dbReference type="InterPro" id="IPR041122">
    <property type="entry name" value="RecJ_OB"/>
</dbReference>
<feature type="domain" description="RecJ OB" evidence="9">
    <location>
        <begin position="455"/>
        <end position="561"/>
    </location>
</feature>
<evidence type="ECO:0000259" key="8">
    <source>
        <dbReference type="Pfam" id="PF10141"/>
    </source>
</evidence>
<dbReference type="Gene3D" id="3.10.310.30">
    <property type="match status" value="1"/>
</dbReference>
<dbReference type="InterPro" id="IPR003156">
    <property type="entry name" value="DHHA1_dom"/>
</dbReference>
<dbReference type="Gene3D" id="3.90.1640.30">
    <property type="match status" value="1"/>
</dbReference>
<keyword evidence="11" id="KW-1185">Reference proteome</keyword>
<proteinExistence type="inferred from homology"/>
<dbReference type="Pfam" id="PF01368">
    <property type="entry name" value="DHH"/>
    <property type="match status" value="1"/>
</dbReference>
<reference evidence="10 11" key="1">
    <citation type="submission" date="2019-11" db="EMBL/GenBank/DDBJ databases">
        <title>Bacillus lacus genome.</title>
        <authorList>
            <person name="Allen C.J."/>
            <person name="Newman J.D."/>
        </authorList>
    </citation>
    <scope>NUCLEOTIDE SEQUENCE [LARGE SCALE GENOMIC DNA]</scope>
    <source>
        <strain evidence="10 11">KCTC 33946</strain>
    </source>
</reference>
<dbReference type="InterPro" id="IPR018779">
    <property type="entry name" value="RecJ_C"/>
</dbReference>
<dbReference type="InterPro" id="IPR051673">
    <property type="entry name" value="SSDNA_exonuclease_RecJ"/>
</dbReference>
<dbReference type="InterPro" id="IPR004610">
    <property type="entry name" value="RecJ"/>
</dbReference>
<dbReference type="GO" id="GO:0008409">
    <property type="term" value="F:5'-3' exonuclease activity"/>
    <property type="evidence" value="ECO:0007669"/>
    <property type="project" value="InterPro"/>
</dbReference>
<evidence type="ECO:0000259" key="6">
    <source>
        <dbReference type="Pfam" id="PF01368"/>
    </source>
</evidence>
<evidence type="ECO:0000313" key="10">
    <source>
        <dbReference type="EMBL" id="MRX71387.1"/>
    </source>
</evidence>
<dbReference type="InterPro" id="IPR038763">
    <property type="entry name" value="DHH_sf"/>
</dbReference>
<dbReference type="PANTHER" id="PTHR30255">
    <property type="entry name" value="SINGLE-STRANDED-DNA-SPECIFIC EXONUCLEASE RECJ"/>
    <property type="match status" value="1"/>
</dbReference>
<feature type="domain" description="DHHA1" evidence="7">
    <location>
        <begin position="346"/>
        <end position="436"/>
    </location>
</feature>
<dbReference type="Pfam" id="PF17768">
    <property type="entry name" value="RecJ_OB"/>
    <property type="match status" value="1"/>
</dbReference>
<dbReference type="RefSeq" id="WP_154306515.1">
    <property type="nucleotide sequence ID" value="NZ_WKKI01000004.1"/>
</dbReference>
<protein>
    <recommendedName>
        <fullName evidence="2">Single-stranded-DNA-specific exonuclease RecJ</fullName>
    </recommendedName>
</protein>
<dbReference type="OrthoDB" id="9809852at2"/>
<keyword evidence="4" id="KW-0378">Hydrolase</keyword>
<organism evidence="10 11">
    <name type="scientific">Metabacillus lacus</name>
    <dbReference type="NCBI Taxonomy" id="1983721"/>
    <lineage>
        <taxon>Bacteria</taxon>
        <taxon>Bacillati</taxon>
        <taxon>Bacillota</taxon>
        <taxon>Bacilli</taxon>
        <taxon>Bacillales</taxon>
        <taxon>Bacillaceae</taxon>
        <taxon>Metabacillus</taxon>
    </lineage>
</organism>
<evidence type="ECO:0000259" key="9">
    <source>
        <dbReference type="Pfam" id="PF17768"/>
    </source>
</evidence>
<name>A0A7X2IX09_9BACI</name>
<dbReference type="GO" id="GO:0006310">
    <property type="term" value="P:DNA recombination"/>
    <property type="evidence" value="ECO:0007669"/>
    <property type="project" value="InterPro"/>
</dbReference>
<evidence type="ECO:0000313" key="11">
    <source>
        <dbReference type="Proteomes" id="UP000448867"/>
    </source>
</evidence>
<comment type="caution">
    <text evidence="10">The sequence shown here is derived from an EMBL/GenBank/DDBJ whole genome shotgun (WGS) entry which is preliminary data.</text>
</comment>
<dbReference type="EMBL" id="WKKI01000004">
    <property type="protein sequence ID" value="MRX71387.1"/>
    <property type="molecule type" value="Genomic_DNA"/>
</dbReference>
<sequence length="782" mass="86834">MLKPKKRWSLAEADSEKANELCDKLKLSSLVSALLVNRGIHSAEAAEQFLHTEKQPFLDPFLMKGMEEAVSRIKKAVSNSEQIVIYGDYDADGVSSTTIMLETLRKLGAIAEFYIPNRFTEGYGPNEGAFRKLKEKGCSLIITVDTGIAAVNEASLARELGMDLIITDHHEPGPVLPEALAIIHPKQEGCFYPFKELAGAGVALKLASALLGEIPEELLEVAAIGTIADLVPLHGENRLIASRGIGELRRTVRPGLKALLKLSGTSLDSVNEETIGFAIGPRINAVGRLGAADPAVDLLMTKDPEAAAALAEQVDTMNKERQKLVSSMTEEAIQHVEQNYPVDENPVLVIAQENWNAGVVGIVASRLVDKFYRPAIVLSIDPETGNAKGSARSIEGFDLFANLSQCRDILPHFGGHPMAAGMTLKQEDVGELRSRLSVAAKSKLTPEDLVPISKVDISCSLEEVTISTIEELNLLAPFGMGNPKPVVHLSDVLVENAKRIGSDSSHIKLVLKEEQALLDCIGFGFGSLYEEMAPLSKVSVIGELSVNEWNNRRKPQLMLHDLAIDQWQLFDWRGARDPEKLAGSISPEKRALITFQKENYNRLLQLGYHPLLADTKEAAIHADISGKYAVLFDTPDELDLVKYLFHSGLPQRVYAIFNQHEDAFFSTQPNREHFKWFYSFLVKKSPFNLKQNGELLAKHKGWSKDTVDFMSRVFFELDFVTIENGVISIADEVKKRDLMKSKTYSQRQHKVELEKMLLYTSYLELKQWFEENMKQSSMLLNV</sequence>
<keyword evidence="3" id="KW-0540">Nuclease</keyword>
<dbReference type="Pfam" id="PF02272">
    <property type="entry name" value="DHHA1"/>
    <property type="match status" value="1"/>
</dbReference>
<feature type="domain" description="Single-stranded-DNA-specific exonuclease RecJ C-terminal" evidence="8">
    <location>
        <begin position="568"/>
        <end position="769"/>
    </location>
</feature>
<dbReference type="GO" id="GO:0006281">
    <property type="term" value="P:DNA repair"/>
    <property type="evidence" value="ECO:0007669"/>
    <property type="project" value="InterPro"/>
</dbReference>
<dbReference type="AlphaFoldDB" id="A0A7X2IX09"/>
<dbReference type="NCBIfam" id="TIGR00644">
    <property type="entry name" value="recJ"/>
    <property type="match status" value="1"/>
</dbReference>
<accession>A0A7X2IX09</accession>
<feature type="domain" description="DDH" evidence="6">
    <location>
        <begin position="82"/>
        <end position="226"/>
    </location>
</feature>